<proteinExistence type="predicted"/>
<dbReference type="AlphaFoldDB" id="A0A7Y2RHQ8"/>
<dbReference type="Proteomes" id="UP000569202">
    <property type="component" value="Unassembled WGS sequence"/>
</dbReference>
<name>A0A7Y2RHQ8_9GAMM</name>
<organism evidence="1 2">
    <name type="scientific">Acinetobacter terrae</name>
    <dbReference type="NCBI Taxonomy" id="2731247"/>
    <lineage>
        <taxon>Bacteria</taxon>
        <taxon>Pseudomonadati</taxon>
        <taxon>Pseudomonadota</taxon>
        <taxon>Gammaproteobacteria</taxon>
        <taxon>Moraxellales</taxon>
        <taxon>Moraxellaceae</taxon>
        <taxon>Acinetobacter</taxon>
        <taxon>Acinetobacter Taxon 24</taxon>
    </lineage>
</organism>
<accession>A0A7Y2RHQ8</accession>
<evidence type="ECO:0000313" key="2">
    <source>
        <dbReference type="Proteomes" id="UP000569202"/>
    </source>
</evidence>
<reference evidence="1 2" key="1">
    <citation type="submission" date="2020-04" db="EMBL/GenBank/DDBJ databases">
        <title>Acinetobacter Taxon 24.</title>
        <authorList>
            <person name="Nemec A."/>
            <person name="Radolfova-Krizova L."/>
            <person name="Higgins P.G."/>
            <person name="Spanelova P."/>
        </authorList>
    </citation>
    <scope>NUCLEOTIDE SEQUENCE [LARGE SCALE GENOMIC DNA]</scope>
    <source>
        <strain evidence="1 2">ANC 5380</strain>
    </source>
</reference>
<comment type="caution">
    <text evidence="1">The sequence shown here is derived from an EMBL/GenBank/DDBJ whole genome shotgun (WGS) entry which is preliminary data.</text>
</comment>
<dbReference type="RefSeq" id="WP_171540984.1">
    <property type="nucleotide sequence ID" value="NZ_JABERL010000051.1"/>
</dbReference>
<gene>
    <name evidence="1" type="ORF">HLH17_13935</name>
</gene>
<protein>
    <submittedName>
        <fullName evidence="1">Uncharacterized protein</fullName>
    </submittedName>
</protein>
<dbReference type="EMBL" id="JABERL010000051">
    <property type="protein sequence ID" value="NNH78729.1"/>
    <property type="molecule type" value="Genomic_DNA"/>
</dbReference>
<sequence length="359" mass="41403">MLSKDSTAEELEFKIIHSTQIEAEKFFDLIDNSNIILLEETSLLILNELNLLDDFLKLLPSFSIVDSVFKKINLTTHEPVSINSQISGAILKAIQNNIEKLQLINDSKENVFKYDLALKGESGLLLTDDLYLSNLIQQENPNIAFGNIFNILEFLYTKGLLNEDKFHEKIVSCYDLGMVDINMRSDFLGKSINYNLGRPDVFNYEDTGFKPIFDKLIAERNDFRAKYKLFLDMFNYVNVYALNTHTLISLISKLLEYNPTYDPQSIINTWLINSGLKRKILSGDTLISRAHADLWFKYKEVMEDLSSTTYPFEFLLGEILKIISTLDESVSRLAFKNLKVSFAADSQEYRYLQTFDLNF</sequence>
<evidence type="ECO:0000313" key="1">
    <source>
        <dbReference type="EMBL" id="NNH78729.1"/>
    </source>
</evidence>